<feature type="region of interest" description="Disordered" evidence="1">
    <location>
        <begin position="1"/>
        <end position="49"/>
    </location>
</feature>
<dbReference type="RefSeq" id="WP_213350868.1">
    <property type="nucleotide sequence ID" value="NZ_JAHBGB010000002.1"/>
</dbReference>
<sequence>MISAGVPAASVPSPVPNTTMAPADPIQASRRSAGPPVSSAKARMPVIIA</sequence>
<evidence type="ECO:0000313" key="3">
    <source>
        <dbReference type="Proteomes" id="UP001597299"/>
    </source>
</evidence>
<proteinExistence type="predicted"/>
<organism evidence="2 3">
    <name type="scientific">Ancylobacter oerskovii</name>
    <dbReference type="NCBI Taxonomy" id="459519"/>
    <lineage>
        <taxon>Bacteria</taxon>
        <taxon>Pseudomonadati</taxon>
        <taxon>Pseudomonadota</taxon>
        <taxon>Alphaproteobacteria</taxon>
        <taxon>Hyphomicrobiales</taxon>
        <taxon>Xanthobacteraceae</taxon>
        <taxon>Ancylobacter</taxon>
    </lineage>
</organism>
<name>A0ABW4YWW9_9HYPH</name>
<gene>
    <name evidence="2" type="ORF">ACFSNC_09555</name>
</gene>
<feature type="compositionally biased region" description="Low complexity" evidence="1">
    <location>
        <begin position="1"/>
        <end position="12"/>
    </location>
</feature>
<keyword evidence="3" id="KW-1185">Reference proteome</keyword>
<dbReference type="EMBL" id="JBHUHD010000001">
    <property type="protein sequence ID" value="MFD2140644.1"/>
    <property type="molecule type" value="Genomic_DNA"/>
</dbReference>
<accession>A0ABW4YWW9</accession>
<evidence type="ECO:0000313" key="2">
    <source>
        <dbReference type="EMBL" id="MFD2140644.1"/>
    </source>
</evidence>
<comment type="caution">
    <text evidence="2">The sequence shown here is derived from an EMBL/GenBank/DDBJ whole genome shotgun (WGS) entry which is preliminary data.</text>
</comment>
<dbReference type="Proteomes" id="UP001597299">
    <property type="component" value="Unassembled WGS sequence"/>
</dbReference>
<protein>
    <submittedName>
        <fullName evidence="2">Uncharacterized protein</fullName>
    </submittedName>
</protein>
<evidence type="ECO:0000256" key="1">
    <source>
        <dbReference type="SAM" id="MobiDB-lite"/>
    </source>
</evidence>
<reference evidence="3" key="1">
    <citation type="journal article" date="2019" name="Int. J. Syst. Evol. Microbiol.">
        <title>The Global Catalogue of Microorganisms (GCM) 10K type strain sequencing project: providing services to taxonomists for standard genome sequencing and annotation.</title>
        <authorList>
            <consortium name="The Broad Institute Genomics Platform"/>
            <consortium name="The Broad Institute Genome Sequencing Center for Infectious Disease"/>
            <person name="Wu L."/>
            <person name="Ma J."/>
        </authorList>
    </citation>
    <scope>NUCLEOTIDE SEQUENCE [LARGE SCALE GENOMIC DNA]</scope>
    <source>
        <strain evidence="3">CCM 7435</strain>
    </source>
</reference>